<keyword evidence="3" id="KW-1185">Reference proteome</keyword>
<feature type="transmembrane region" description="Helical" evidence="1">
    <location>
        <begin position="12"/>
        <end position="30"/>
    </location>
</feature>
<sequence>MMIQLRNSFFQVFTLSLLWVVLLLTFFYGGETVGIGYLWNVAGIAAICAALFGVMYNALWNHFTLKPAWNILISSALSLGGAMLAVLLFSRDMYELLLPWLPGMIALSLVLHTLGFYIYAKMDSRKRADELNNKLKEQA</sequence>
<feature type="transmembrane region" description="Helical" evidence="1">
    <location>
        <begin position="68"/>
        <end position="88"/>
    </location>
</feature>
<reference evidence="2 3" key="1">
    <citation type="submission" date="2020-01" db="EMBL/GenBank/DDBJ databases">
        <title>Polyphasic characterisation and genomic insights into a novel alkali tolerant bacterium VR-M41.</title>
        <authorList>
            <person name="Vemuluri V.R."/>
        </authorList>
    </citation>
    <scope>NUCLEOTIDE SEQUENCE [LARGE SCALE GENOMIC DNA]</scope>
    <source>
        <strain evidence="2 3">VR-M41</strain>
    </source>
</reference>
<organism evidence="2 3">
    <name type="scientific">Saccharibacillus alkalitolerans</name>
    <dbReference type="NCBI Taxonomy" id="2705290"/>
    <lineage>
        <taxon>Bacteria</taxon>
        <taxon>Bacillati</taxon>
        <taxon>Bacillota</taxon>
        <taxon>Bacilli</taxon>
        <taxon>Bacillales</taxon>
        <taxon>Paenibacillaceae</taxon>
        <taxon>Saccharibacillus</taxon>
    </lineage>
</organism>
<evidence type="ECO:0000256" key="1">
    <source>
        <dbReference type="SAM" id="Phobius"/>
    </source>
</evidence>
<feature type="transmembrane region" description="Helical" evidence="1">
    <location>
        <begin position="100"/>
        <end position="120"/>
    </location>
</feature>
<evidence type="ECO:0000313" key="3">
    <source>
        <dbReference type="Proteomes" id="UP000800303"/>
    </source>
</evidence>
<accession>A0ABX0F891</accession>
<protein>
    <submittedName>
        <fullName evidence="2">Uncharacterized protein</fullName>
    </submittedName>
</protein>
<keyword evidence="1" id="KW-0472">Membrane</keyword>
<feature type="transmembrane region" description="Helical" evidence="1">
    <location>
        <begin position="36"/>
        <end position="56"/>
    </location>
</feature>
<name>A0ABX0F891_9BACL</name>
<dbReference type="Proteomes" id="UP000800303">
    <property type="component" value="Unassembled WGS sequence"/>
</dbReference>
<keyword evidence="1" id="KW-0812">Transmembrane</keyword>
<gene>
    <name evidence="2" type="ORF">GYN08_17955</name>
</gene>
<keyword evidence="1" id="KW-1133">Transmembrane helix</keyword>
<dbReference type="EMBL" id="JAAFGS010000007">
    <property type="protein sequence ID" value="NGZ77182.1"/>
    <property type="molecule type" value="Genomic_DNA"/>
</dbReference>
<proteinExistence type="predicted"/>
<comment type="caution">
    <text evidence="2">The sequence shown here is derived from an EMBL/GenBank/DDBJ whole genome shotgun (WGS) entry which is preliminary data.</text>
</comment>
<evidence type="ECO:0000313" key="2">
    <source>
        <dbReference type="EMBL" id="NGZ77182.1"/>
    </source>
</evidence>